<name>A0ABR4C8L8_9HELO</name>
<dbReference type="PANTHER" id="PTHR31495">
    <property type="entry name" value="PEROXYGENASE 3-RELATED"/>
    <property type="match status" value="1"/>
</dbReference>
<feature type="region of interest" description="Disordered" evidence="2">
    <location>
        <begin position="30"/>
        <end position="61"/>
    </location>
</feature>
<dbReference type="InterPro" id="IPR007736">
    <property type="entry name" value="Caleosin-related"/>
</dbReference>
<proteinExistence type="inferred from homology"/>
<gene>
    <name evidence="4" type="ORF">VTL71DRAFT_3284</name>
</gene>
<feature type="transmembrane region" description="Helical" evidence="3">
    <location>
        <begin position="100"/>
        <end position="120"/>
    </location>
</feature>
<evidence type="ECO:0000313" key="5">
    <source>
        <dbReference type="Proteomes" id="UP001595075"/>
    </source>
</evidence>
<keyword evidence="3" id="KW-0812">Transmembrane</keyword>
<keyword evidence="3" id="KW-1133">Transmembrane helix</keyword>
<evidence type="ECO:0000256" key="1">
    <source>
        <dbReference type="ARBA" id="ARBA00006765"/>
    </source>
</evidence>
<evidence type="ECO:0008006" key="6">
    <source>
        <dbReference type="Google" id="ProtNLM"/>
    </source>
</evidence>
<protein>
    <recommendedName>
        <fullName evidence="6">Caleosin</fullName>
    </recommendedName>
</protein>
<dbReference type="EMBL" id="JAZHXI010000012">
    <property type="protein sequence ID" value="KAL2065614.1"/>
    <property type="molecule type" value="Genomic_DNA"/>
</dbReference>
<comment type="similarity">
    <text evidence="1">Belongs to the caleosin family.</text>
</comment>
<evidence type="ECO:0000256" key="3">
    <source>
        <dbReference type="SAM" id="Phobius"/>
    </source>
</evidence>
<keyword evidence="3" id="KW-0472">Membrane</keyword>
<reference evidence="4 5" key="1">
    <citation type="journal article" date="2024" name="Commun. Biol.">
        <title>Comparative genomic analysis of thermophilic fungi reveals convergent evolutionary adaptations and gene losses.</title>
        <authorList>
            <person name="Steindorff A.S."/>
            <person name="Aguilar-Pontes M.V."/>
            <person name="Robinson A.J."/>
            <person name="Andreopoulos B."/>
            <person name="LaButti K."/>
            <person name="Kuo A."/>
            <person name="Mondo S."/>
            <person name="Riley R."/>
            <person name="Otillar R."/>
            <person name="Haridas S."/>
            <person name="Lipzen A."/>
            <person name="Grimwood J."/>
            <person name="Schmutz J."/>
            <person name="Clum A."/>
            <person name="Reid I.D."/>
            <person name="Moisan M.C."/>
            <person name="Butler G."/>
            <person name="Nguyen T.T.M."/>
            <person name="Dewar K."/>
            <person name="Conant G."/>
            <person name="Drula E."/>
            <person name="Henrissat B."/>
            <person name="Hansel C."/>
            <person name="Singer S."/>
            <person name="Hutchinson M.I."/>
            <person name="de Vries R.P."/>
            <person name="Natvig D.O."/>
            <person name="Powell A.J."/>
            <person name="Tsang A."/>
            <person name="Grigoriev I.V."/>
        </authorList>
    </citation>
    <scope>NUCLEOTIDE SEQUENCE [LARGE SCALE GENOMIC DNA]</scope>
    <source>
        <strain evidence="4 5">CBS 494.80</strain>
    </source>
</reference>
<evidence type="ECO:0000256" key="2">
    <source>
        <dbReference type="SAM" id="MobiDB-lite"/>
    </source>
</evidence>
<organism evidence="4 5">
    <name type="scientific">Oculimacula yallundae</name>
    <dbReference type="NCBI Taxonomy" id="86028"/>
    <lineage>
        <taxon>Eukaryota</taxon>
        <taxon>Fungi</taxon>
        <taxon>Dikarya</taxon>
        <taxon>Ascomycota</taxon>
        <taxon>Pezizomycotina</taxon>
        <taxon>Leotiomycetes</taxon>
        <taxon>Helotiales</taxon>
        <taxon>Ploettnerulaceae</taxon>
        <taxon>Oculimacula</taxon>
    </lineage>
</organism>
<comment type="caution">
    <text evidence="4">The sequence shown here is derived from an EMBL/GenBank/DDBJ whole genome shotgun (WGS) entry which is preliminary data.</text>
</comment>
<sequence>MAPARTEDDGLDFDVSIEEVPVTVQRRPFMQKKGDERLKDPGIPRANIAASAEEPKGTQKDDWARKYKHQTVLQQHLSYFDPDADGIIWPLDTYNGFRALGYNIFLSLFSLLIIHLNFSYPTLPPGHFLPDPFFRIYISRIHKDKHGSDSGTYDTEGRFVPQKFEDIFAKYAGGDKMGITKGEVWNYMKGQRLYADPAGWGAAAFEWIATYILLWPEDGRMKKEDIRRIYDGSLFFEIAAKRKEQGKQKINGF</sequence>
<evidence type="ECO:0000313" key="4">
    <source>
        <dbReference type="EMBL" id="KAL2065614.1"/>
    </source>
</evidence>
<feature type="compositionally biased region" description="Basic and acidic residues" evidence="2">
    <location>
        <begin position="32"/>
        <end position="42"/>
    </location>
</feature>
<dbReference type="Proteomes" id="UP001595075">
    <property type="component" value="Unassembled WGS sequence"/>
</dbReference>
<keyword evidence="5" id="KW-1185">Reference proteome</keyword>
<accession>A0ABR4C8L8</accession>
<dbReference type="PANTHER" id="PTHR31495:SF0">
    <property type="entry name" value="BINDING PROTEIN CALEOSIN, PUTATIVE (AFU_ORTHOLOGUE AFUA_5G13750)-RELATED"/>
    <property type="match status" value="1"/>
</dbReference>
<dbReference type="Pfam" id="PF05042">
    <property type="entry name" value="Caleosin"/>
    <property type="match status" value="1"/>
</dbReference>
<feature type="transmembrane region" description="Helical" evidence="3">
    <location>
        <begin position="198"/>
        <end position="215"/>
    </location>
</feature>